<feature type="coiled-coil region" evidence="1">
    <location>
        <begin position="47"/>
        <end position="74"/>
    </location>
</feature>
<feature type="region of interest" description="Disordered" evidence="2">
    <location>
        <begin position="9"/>
        <end position="42"/>
    </location>
</feature>
<reference evidence="3" key="1">
    <citation type="submission" date="2006-10" db="EMBL/GenBank/DDBJ databases">
        <authorList>
            <person name="Amadeo P."/>
            <person name="Zhao Q."/>
            <person name="Wortman J."/>
            <person name="Fraser-Liggett C."/>
            <person name="Carlton J."/>
        </authorList>
    </citation>
    <scope>NUCLEOTIDE SEQUENCE</scope>
    <source>
        <strain evidence="3">G3</strain>
    </source>
</reference>
<dbReference type="InParanoid" id="A2ELI4"/>
<organism evidence="3 4">
    <name type="scientific">Trichomonas vaginalis (strain ATCC PRA-98 / G3)</name>
    <dbReference type="NCBI Taxonomy" id="412133"/>
    <lineage>
        <taxon>Eukaryota</taxon>
        <taxon>Metamonada</taxon>
        <taxon>Parabasalia</taxon>
        <taxon>Trichomonadida</taxon>
        <taxon>Trichomonadidae</taxon>
        <taxon>Trichomonas</taxon>
    </lineage>
</organism>
<feature type="region of interest" description="Disordered" evidence="2">
    <location>
        <begin position="209"/>
        <end position="283"/>
    </location>
</feature>
<dbReference type="VEuPathDB" id="TrichDB:TVAG_257500"/>
<feature type="compositionally biased region" description="Polar residues" evidence="2">
    <location>
        <begin position="340"/>
        <end position="350"/>
    </location>
</feature>
<dbReference type="EMBL" id="DS113422">
    <property type="protein sequence ID" value="EAY06511.1"/>
    <property type="molecule type" value="Genomic_DNA"/>
</dbReference>
<protein>
    <submittedName>
        <fullName evidence="3">Uncharacterized protein</fullName>
    </submittedName>
</protein>
<dbReference type="RefSeq" id="XP_001318734.1">
    <property type="nucleotide sequence ID" value="XM_001318699.1"/>
</dbReference>
<proteinExistence type="predicted"/>
<dbReference type="AlphaFoldDB" id="A2ELI4"/>
<reference evidence="3" key="2">
    <citation type="journal article" date="2007" name="Science">
        <title>Draft genome sequence of the sexually transmitted pathogen Trichomonas vaginalis.</title>
        <authorList>
            <person name="Carlton J.M."/>
            <person name="Hirt R.P."/>
            <person name="Silva J.C."/>
            <person name="Delcher A.L."/>
            <person name="Schatz M."/>
            <person name="Zhao Q."/>
            <person name="Wortman J.R."/>
            <person name="Bidwell S.L."/>
            <person name="Alsmark U.C.M."/>
            <person name="Besteiro S."/>
            <person name="Sicheritz-Ponten T."/>
            <person name="Noel C.J."/>
            <person name="Dacks J.B."/>
            <person name="Foster P.G."/>
            <person name="Simillion C."/>
            <person name="Van de Peer Y."/>
            <person name="Miranda-Saavedra D."/>
            <person name="Barton G.J."/>
            <person name="Westrop G.D."/>
            <person name="Mueller S."/>
            <person name="Dessi D."/>
            <person name="Fiori P.L."/>
            <person name="Ren Q."/>
            <person name="Paulsen I."/>
            <person name="Zhang H."/>
            <person name="Bastida-Corcuera F.D."/>
            <person name="Simoes-Barbosa A."/>
            <person name="Brown M.T."/>
            <person name="Hayes R.D."/>
            <person name="Mukherjee M."/>
            <person name="Okumura C.Y."/>
            <person name="Schneider R."/>
            <person name="Smith A.J."/>
            <person name="Vanacova S."/>
            <person name="Villalvazo M."/>
            <person name="Haas B.J."/>
            <person name="Pertea M."/>
            <person name="Feldblyum T.V."/>
            <person name="Utterback T.R."/>
            <person name="Shu C.L."/>
            <person name="Osoegawa K."/>
            <person name="de Jong P.J."/>
            <person name="Hrdy I."/>
            <person name="Horvathova L."/>
            <person name="Zubacova Z."/>
            <person name="Dolezal P."/>
            <person name="Malik S.B."/>
            <person name="Logsdon J.M. Jr."/>
            <person name="Henze K."/>
            <person name="Gupta A."/>
            <person name="Wang C.C."/>
            <person name="Dunne R.L."/>
            <person name="Upcroft J.A."/>
            <person name="Upcroft P."/>
            <person name="White O."/>
            <person name="Salzberg S.L."/>
            <person name="Tang P."/>
            <person name="Chiu C.-H."/>
            <person name="Lee Y.-S."/>
            <person name="Embley T.M."/>
            <person name="Coombs G.H."/>
            <person name="Mottram J.C."/>
            <person name="Tachezy J."/>
            <person name="Fraser-Liggett C.M."/>
            <person name="Johnson P.J."/>
        </authorList>
    </citation>
    <scope>NUCLEOTIDE SEQUENCE [LARGE SCALE GENOMIC DNA]</scope>
    <source>
        <strain evidence="3">G3</strain>
    </source>
</reference>
<dbReference type="Proteomes" id="UP000001542">
    <property type="component" value="Unassembled WGS sequence"/>
</dbReference>
<keyword evidence="4" id="KW-1185">Reference proteome</keyword>
<evidence type="ECO:0000256" key="2">
    <source>
        <dbReference type="SAM" id="MobiDB-lite"/>
    </source>
</evidence>
<feature type="compositionally biased region" description="Polar residues" evidence="2">
    <location>
        <begin position="321"/>
        <end position="332"/>
    </location>
</feature>
<sequence length="424" mass="49429">MEVQPYVKALQERTSASTSPVKFQTPHSDKKRKNAKSLSSNFKSTLLQNEMDELTSLREENDRLHKHINVQNENFAELQKSFINVQQQLNQERQSTIDTFKLLTDLRNSLSIEKEKSSTLIQQIDQLDNIIKTRQQLYSSRDEMTQRLQNEYHDLVADYNHVVETVASQAKQIREQRNKIRDLESQLRNTSQSPIRSSNTFDFEEKPKYKSYSYDDNGPLRISVPDKPDFRTNYQNQQNDDDFYNDFGSGYGNQYSATVPSPNINEFKQKSPNKNSDFSDKQNKIATPVRLSSVFVGDYSPLKSPEKSQAPFAIGNEDSFEPQTKNNRSSPARNHPALQDNISFDSNQNAFHDDSYQNIDEMKKQMDDLIIQKEFIESMLNTPQSRSISAAQHMRERQQWEQKLETVMKQLSSVRLQLRRMREL</sequence>
<feature type="compositionally biased region" description="Polar residues" evidence="2">
    <location>
        <begin position="12"/>
        <end position="26"/>
    </location>
</feature>
<evidence type="ECO:0000256" key="1">
    <source>
        <dbReference type="SAM" id="Coils"/>
    </source>
</evidence>
<feature type="region of interest" description="Disordered" evidence="2">
    <location>
        <begin position="306"/>
        <end position="351"/>
    </location>
</feature>
<gene>
    <name evidence="3" type="ORF">TVAG_257500</name>
</gene>
<keyword evidence="1" id="KW-0175">Coiled coil</keyword>
<evidence type="ECO:0000313" key="4">
    <source>
        <dbReference type="Proteomes" id="UP000001542"/>
    </source>
</evidence>
<feature type="coiled-coil region" evidence="1">
    <location>
        <begin position="359"/>
        <end position="417"/>
    </location>
</feature>
<evidence type="ECO:0000313" key="3">
    <source>
        <dbReference type="EMBL" id="EAY06511.1"/>
    </source>
</evidence>
<feature type="compositionally biased region" description="Polar residues" evidence="2">
    <location>
        <begin position="252"/>
        <end position="276"/>
    </location>
</feature>
<accession>A2ELI4</accession>
<dbReference type="KEGG" id="tva:4764387"/>
<dbReference type="VEuPathDB" id="TrichDB:TVAGG3_0005060"/>
<name>A2ELI4_TRIV3</name>
<feature type="coiled-coil region" evidence="1">
    <location>
        <begin position="166"/>
        <end position="193"/>
    </location>
</feature>
<dbReference type="SMR" id="A2ELI4"/>